<reference evidence="8 9" key="1">
    <citation type="submission" date="2018-05" db="EMBL/GenBank/DDBJ databases">
        <title>Genome sequencing and assembly of the regulated plant pathogen Lachnellula willkommii and related sister species for the development of diagnostic species identification markers.</title>
        <authorList>
            <person name="Giroux E."/>
            <person name="Bilodeau G."/>
        </authorList>
    </citation>
    <scope>NUCLEOTIDE SEQUENCE [LARGE SCALE GENOMIC DNA]</scope>
    <source>
        <strain evidence="8 9">CBS 197.66</strain>
    </source>
</reference>
<evidence type="ECO:0000256" key="3">
    <source>
        <dbReference type="ARBA" id="ARBA00022694"/>
    </source>
</evidence>
<evidence type="ECO:0000259" key="7">
    <source>
        <dbReference type="Pfam" id="PF01171"/>
    </source>
</evidence>
<gene>
    <name evidence="8" type="ORF">LSUB1_G001811</name>
</gene>
<dbReference type="Pfam" id="PF01171">
    <property type="entry name" value="ATP_bind_3"/>
    <property type="match status" value="1"/>
</dbReference>
<dbReference type="CDD" id="cd01992">
    <property type="entry name" value="TilS_N"/>
    <property type="match status" value="1"/>
</dbReference>
<dbReference type="AlphaFoldDB" id="A0A8H8UEX8"/>
<comment type="caution">
    <text evidence="8">The sequence shown here is derived from an EMBL/GenBank/DDBJ whole genome shotgun (WGS) entry which is preliminary data.</text>
</comment>
<dbReference type="Proteomes" id="UP000462212">
    <property type="component" value="Unassembled WGS sequence"/>
</dbReference>
<evidence type="ECO:0000256" key="2">
    <source>
        <dbReference type="ARBA" id="ARBA00022598"/>
    </source>
</evidence>
<dbReference type="NCBIfam" id="TIGR02432">
    <property type="entry name" value="lysidine_TilS_N"/>
    <property type="match status" value="1"/>
</dbReference>
<dbReference type="EC" id="6.3.4.19" evidence="1"/>
<dbReference type="EMBL" id="QGMJ01000141">
    <property type="protein sequence ID" value="TVY41330.1"/>
    <property type="molecule type" value="Genomic_DNA"/>
</dbReference>
<keyword evidence="4" id="KW-0547">Nucleotide-binding</keyword>
<dbReference type="PANTHER" id="PTHR43033:SF1">
    <property type="entry name" value="TRNA(ILE)-LYSIDINE SYNTHASE-RELATED"/>
    <property type="match status" value="1"/>
</dbReference>
<feature type="domain" description="tRNA(Ile)-lysidine/2-thiocytidine synthase N-terminal" evidence="7">
    <location>
        <begin position="31"/>
        <end position="281"/>
    </location>
</feature>
<keyword evidence="9" id="KW-1185">Reference proteome</keyword>
<evidence type="ECO:0000256" key="1">
    <source>
        <dbReference type="ARBA" id="ARBA00013267"/>
    </source>
</evidence>
<evidence type="ECO:0000256" key="5">
    <source>
        <dbReference type="ARBA" id="ARBA00022840"/>
    </source>
</evidence>
<organism evidence="8 9">
    <name type="scientific">Lachnellula subtilissima</name>
    <dbReference type="NCBI Taxonomy" id="602034"/>
    <lineage>
        <taxon>Eukaryota</taxon>
        <taxon>Fungi</taxon>
        <taxon>Dikarya</taxon>
        <taxon>Ascomycota</taxon>
        <taxon>Pezizomycotina</taxon>
        <taxon>Leotiomycetes</taxon>
        <taxon>Helotiales</taxon>
        <taxon>Lachnaceae</taxon>
        <taxon>Lachnellula</taxon>
    </lineage>
</organism>
<dbReference type="InterPro" id="IPR014729">
    <property type="entry name" value="Rossmann-like_a/b/a_fold"/>
</dbReference>
<evidence type="ECO:0000256" key="4">
    <source>
        <dbReference type="ARBA" id="ARBA00022741"/>
    </source>
</evidence>
<dbReference type="GO" id="GO:0005524">
    <property type="term" value="F:ATP binding"/>
    <property type="evidence" value="ECO:0007669"/>
    <property type="project" value="UniProtKB-KW"/>
</dbReference>
<dbReference type="PANTHER" id="PTHR43033">
    <property type="entry name" value="TRNA(ILE)-LYSIDINE SYNTHASE-RELATED"/>
    <property type="match status" value="1"/>
</dbReference>
<keyword evidence="2" id="KW-0436">Ligase</keyword>
<dbReference type="InterPro" id="IPR012094">
    <property type="entry name" value="tRNA_Ile_lys_synt"/>
</dbReference>
<dbReference type="SUPFAM" id="SSF52402">
    <property type="entry name" value="Adenine nucleotide alpha hydrolases-like"/>
    <property type="match status" value="1"/>
</dbReference>
<dbReference type="GO" id="GO:0032267">
    <property type="term" value="F:tRNA(Ile)-lysidine synthase activity"/>
    <property type="evidence" value="ECO:0007669"/>
    <property type="project" value="UniProtKB-EC"/>
</dbReference>
<comment type="catalytic activity">
    <reaction evidence="6">
        <text>cytidine(34) in tRNA(Ile2) + L-lysine + ATP = lysidine(34) in tRNA(Ile2) + AMP + diphosphate + H(+)</text>
        <dbReference type="Rhea" id="RHEA:43744"/>
        <dbReference type="Rhea" id="RHEA-COMP:10625"/>
        <dbReference type="Rhea" id="RHEA-COMP:10670"/>
        <dbReference type="ChEBI" id="CHEBI:15378"/>
        <dbReference type="ChEBI" id="CHEBI:30616"/>
        <dbReference type="ChEBI" id="CHEBI:32551"/>
        <dbReference type="ChEBI" id="CHEBI:33019"/>
        <dbReference type="ChEBI" id="CHEBI:82748"/>
        <dbReference type="ChEBI" id="CHEBI:83665"/>
        <dbReference type="ChEBI" id="CHEBI:456215"/>
        <dbReference type="EC" id="6.3.4.19"/>
    </reaction>
</comment>
<evidence type="ECO:0000256" key="6">
    <source>
        <dbReference type="ARBA" id="ARBA00048539"/>
    </source>
</evidence>
<dbReference type="GO" id="GO:0008033">
    <property type="term" value="P:tRNA processing"/>
    <property type="evidence" value="ECO:0007669"/>
    <property type="project" value="UniProtKB-KW"/>
</dbReference>
<sequence length="561" mass="63513">MEAVRKLQCQPGGDFCQKIYIFRTDLVLSGLAISGGVDSMALAALCSQMHSSFSNTTNSLNLENHVSSLDFLRQVTFKAFVVDHGVRIGSAAEAQAVAKVLEEQGLKTTILKIKWPTSDKPAEMPNFESLARKYRYQVIGRACRDHGINSLFLAHHGDDQAETVMMRLINGHKRLGLVGMKSDSEIPECYGIHGVNGSGGITPEYWRGRNAPLQHKSRQPLPKVQLIPQPIPETGGIRVYRPFLGFGKERLIATCQAEGIEWFEDHTNMDPTLTSRNAIRHLYKSHTMPAALTKSALVKLSNRCRQLANTQLEMTEWCLSQCSIKWFDTRSGVLNVQFNDMNDPAIPVLTDKKLVAANVLKRIIMLVTPQEHVQTSVLHRTLKRVFPELWPSEELDFEPHNFTVAGVQFKCLTNGAKCEWFISRQPYSTSTAMPVINFPHRKEPSWSEWTLYDGRYWIRIQNHCKVPLFICPYRQEDHNMFKKSLPMKMQNPLHKLLKHIAPVDSRYTLPAIFGPGDDGKAIVLALPTLNIGPRKIENMVKWEVRYKKLYTAGLSLPSQLI</sequence>
<dbReference type="OrthoDB" id="434144at2759"/>
<keyword evidence="5" id="KW-0067">ATP-binding</keyword>
<keyword evidence="3" id="KW-0819">tRNA processing</keyword>
<dbReference type="HAMAP" id="MF_01161">
    <property type="entry name" value="tRNA_Ile_lys_synt"/>
    <property type="match status" value="1"/>
</dbReference>
<name>A0A8H8UEX8_9HELO</name>
<evidence type="ECO:0000313" key="9">
    <source>
        <dbReference type="Proteomes" id="UP000462212"/>
    </source>
</evidence>
<dbReference type="InterPro" id="IPR012795">
    <property type="entry name" value="tRNA_Ile_lys_synt_N"/>
</dbReference>
<evidence type="ECO:0000313" key="8">
    <source>
        <dbReference type="EMBL" id="TVY41330.1"/>
    </source>
</evidence>
<dbReference type="InterPro" id="IPR011063">
    <property type="entry name" value="TilS/TtcA_N"/>
</dbReference>
<proteinExistence type="inferred from homology"/>
<dbReference type="Gene3D" id="3.40.50.620">
    <property type="entry name" value="HUPs"/>
    <property type="match status" value="1"/>
</dbReference>
<protein>
    <recommendedName>
        <fullName evidence="1">tRNA(Ile)-lysidine synthetase</fullName>
        <ecNumber evidence="1">6.3.4.19</ecNumber>
    </recommendedName>
</protein>
<accession>A0A8H8UEX8</accession>